<reference evidence="1" key="1">
    <citation type="submission" date="2013-07" db="EMBL/GenBank/DDBJ databases">
        <title>The genome of Eucalyptus grandis.</title>
        <authorList>
            <person name="Schmutz J."/>
            <person name="Hayes R."/>
            <person name="Myburg A."/>
            <person name="Tuskan G."/>
            <person name="Grattapaglia D."/>
            <person name="Rokhsar D.S."/>
        </authorList>
    </citation>
    <scope>NUCLEOTIDE SEQUENCE</scope>
    <source>
        <tissue evidence="1">Leaf extractions</tissue>
    </source>
</reference>
<sequence length="80" mass="9072">MDPWKKLPPILSDVNAMQSPKLFGISPTNKLFEISNAVKALKLPTSVGRIPVRWLQDKFRMITNDERPISWGGMAPLRLL</sequence>
<accession>A0A059DAU4</accession>
<dbReference type="EMBL" id="KK198753">
    <property type="protein sequence ID" value="KCW87712.1"/>
    <property type="molecule type" value="Genomic_DNA"/>
</dbReference>
<proteinExistence type="predicted"/>
<dbReference type="Gramene" id="KCW87712">
    <property type="protein sequence ID" value="KCW87712"/>
    <property type="gene ID" value="EUGRSUZ_A00089"/>
</dbReference>
<dbReference type="AlphaFoldDB" id="A0A059DAU4"/>
<evidence type="ECO:0000313" key="1">
    <source>
        <dbReference type="EMBL" id="KCW87712.1"/>
    </source>
</evidence>
<name>A0A059DAU4_EUCGR</name>
<dbReference type="InParanoid" id="A0A059DAU4"/>
<protein>
    <submittedName>
        <fullName evidence="1">Uncharacterized protein</fullName>
    </submittedName>
</protein>
<organism evidence="1">
    <name type="scientific">Eucalyptus grandis</name>
    <name type="common">Flooded gum</name>
    <dbReference type="NCBI Taxonomy" id="71139"/>
    <lineage>
        <taxon>Eukaryota</taxon>
        <taxon>Viridiplantae</taxon>
        <taxon>Streptophyta</taxon>
        <taxon>Embryophyta</taxon>
        <taxon>Tracheophyta</taxon>
        <taxon>Spermatophyta</taxon>
        <taxon>Magnoliopsida</taxon>
        <taxon>eudicotyledons</taxon>
        <taxon>Gunneridae</taxon>
        <taxon>Pentapetalae</taxon>
        <taxon>rosids</taxon>
        <taxon>malvids</taxon>
        <taxon>Myrtales</taxon>
        <taxon>Myrtaceae</taxon>
        <taxon>Myrtoideae</taxon>
        <taxon>Eucalypteae</taxon>
        <taxon>Eucalyptus</taxon>
    </lineage>
</organism>
<gene>
    <name evidence="1" type="ORF">EUGRSUZ_A00089</name>
</gene>